<evidence type="ECO:0000256" key="6">
    <source>
        <dbReference type="ARBA" id="ARBA00023180"/>
    </source>
</evidence>
<dbReference type="PANTHER" id="PTHR31616:SF12">
    <property type="entry name" value="GLUCOAMYLASE"/>
    <property type="match status" value="1"/>
</dbReference>
<keyword evidence="9" id="KW-0624">Polysaccharide degradation</keyword>
<organism evidence="15 16">
    <name type="scientific">Pestalotiopsis fici (strain W106-1 / CGMCC3.15140)</name>
    <dbReference type="NCBI Taxonomy" id="1229662"/>
    <lineage>
        <taxon>Eukaryota</taxon>
        <taxon>Fungi</taxon>
        <taxon>Dikarya</taxon>
        <taxon>Ascomycota</taxon>
        <taxon>Pezizomycotina</taxon>
        <taxon>Sordariomycetes</taxon>
        <taxon>Xylariomycetidae</taxon>
        <taxon>Amphisphaeriales</taxon>
        <taxon>Sporocadaceae</taxon>
        <taxon>Pestalotiopsis</taxon>
    </lineage>
</organism>
<dbReference type="Gene3D" id="1.50.10.10">
    <property type="match status" value="1"/>
</dbReference>
<evidence type="ECO:0000256" key="8">
    <source>
        <dbReference type="ARBA" id="ARBA00023295"/>
    </source>
</evidence>
<dbReference type="InterPro" id="IPR008928">
    <property type="entry name" value="6-hairpin_glycosidase_sf"/>
</dbReference>
<dbReference type="RefSeq" id="XP_007839251.1">
    <property type="nucleotide sequence ID" value="XM_007841060.1"/>
</dbReference>
<evidence type="ECO:0000256" key="4">
    <source>
        <dbReference type="ARBA" id="ARBA00022729"/>
    </source>
</evidence>
<dbReference type="InParanoid" id="W3WNP0"/>
<dbReference type="EC" id="3.2.1.3" evidence="3"/>
<feature type="domain" description="GH15-like" evidence="14">
    <location>
        <begin position="41"/>
        <end position="457"/>
    </location>
</feature>
<keyword evidence="8" id="KW-0326">Glycosidase</keyword>
<evidence type="ECO:0000313" key="16">
    <source>
        <dbReference type="Proteomes" id="UP000030651"/>
    </source>
</evidence>
<dbReference type="GO" id="GO:0000324">
    <property type="term" value="C:fungal-type vacuole"/>
    <property type="evidence" value="ECO:0007669"/>
    <property type="project" value="TreeGrafter"/>
</dbReference>
<feature type="region of interest" description="Disordered" evidence="12">
    <location>
        <begin position="466"/>
        <end position="499"/>
    </location>
</feature>
<evidence type="ECO:0000256" key="2">
    <source>
        <dbReference type="ARBA" id="ARBA00006188"/>
    </source>
</evidence>
<dbReference type="FunFam" id="1.50.10.10:FF:000018">
    <property type="entry name" value="Glucoamylase"/>
    <property type="match status" value="1"/>
</dbReference>
<dbReference type="PRINTS" id="PR00736">
    <property type="entry name" value="GLHYDRLASE15"/>
</dbReference>
<feature type="chain" id="PRO_5004833769" description="glucan 1,4-alpha-glucosidase" evidence="13">
    <location>
        <begin position="22"/>
        <end position="499"/>
    </location>
</feature>
<gene>
    <name evidence="15" type="ORF">PFICI_12479</name>
</gene>
<dbReference type="STRING" id="1229662.W3WNP0"/>
<feature type="compositionally biased region" description="Low complexity" evidence="12">
    <location>
        <begin position="490"/>
        <end position="499"/>
    </location>
</feature>
<evidence type="ECO:0000256" key="7">
    <source>
        <dbReference type="ARBA" id="ARBA00023277"/>
    </source>
</evidence>
<dbReference type="InterPro" id="IPR011613">
    <property type="entry name" value="GH15-like"/>
</dbReference>
<dbReference type="PANTHER" id="PTHR31616">
    <property type="entry name" value="TREHALASE"/>
    <property type="match status" value="1"/>
</dbReference>
<dbReference type="InterPro" id="IPR000165">
    <property type="entry name" value="Glucoamylase"/>
</dbReference>
<keyword evidence="16" id="KW-1185">Reference proteome</keyword>
<dbReference type="GeneID" id="19277492"/>
<dbReference type="Proteomes" id="UP000030651">
    <property type="component" value="Unassembled WGS sequence"/>
</dbReference>
<dbReference type="OMA" id="NNFWNET"/>
<dbReference type="eggNOG" id="ENOG502QPM2">
    <property type="taxonomic scope" value="Eukaryota"/>
</dbReference>
<keyword evidence="5" id="KW-0378">Hydrolase</keyword>
<dbReference type="InterPro" id="IPR012341">
    <property type="entry name" value="6hp_glycosidase-like_sf"/>
</dbReference>
<evidence type="ECO:0000256" key="1">
    <source>
        <dbReference type="ARBA" id="ARBA00001863"/>
    </source>
</evidence>
<comment type="catalytic activity">
    <reaction evidence="1">
        <text>Hydrolysis of terminal (1-&gt;4)-linked alpha-D-glucose residues successively from non-reducing ends of the chains with release of beta-D-glucose.</text>
        <dbReference type="EC" id="3.2.1.3"/>
    </reaction>
</comment>
<comment type="similarity">
    <text evidence="2">Belongs to the glycosyl hydrolase 15 family.</text>
</comment>
<evidence type="ECO:0000256" key="13">
    <source>
        <dbReference type="SAM" id="SignalP"/>
    </source>
</evidence>
<evidence type="ECO:0000256" key="12">
    <source>
        <dbReference type="SAM" id="MobiDB-lite"/>
    </source>
</evidence>
<keyword evidence="4 13" id="KW-0732">Signal</keyword>
<name>W3WNP0_PESFW</name>
<evidence type="ECO:0000313" key="15">
    <source>
        <dbReference type="EMBL" id="ETS75535.1"/>
    </source>
</evidence>
<dbReference type="Pfam" id="PF00723">
    <property type="entry name" value="Glyco_hydro_15"/>
    <property type="match status" value="1"/>
</dbReference>
<evidence type="ECO:0000256" key="5">
    <source>
        <dbReference type="ARBA" id="ARBA00022801"/>
    </source>
</evidence>
<keyword evidence="6" id="KW-0325">Glycoprotein</keyword>
<dbReference type="GO" id="GO:0000272">
    <property type="term" value="P:polysaccharide catabolic process"/>
    <property type="evidence" value="ECO:0007669"/>
    <property type="project" value="UniProtKB-KW"/>
</dbReference>
<evidence type="ECO:0000256" key="11">
    <source>
        <dbReference type="ARBA" id="ARBA00033473"/>
    </source>
</evidence>
<evidence type="ECO:0000256" key="3">
    <source>
        <dbReference type="ARBA" id="ARBA00012593"/>
    </source>
</evidence>
<dbReference type="EMBL" id="KI912118">
    <property type="protein sequence ID" value="ETS75535.1"/>
    <property type="molecule type" value="Genomic_DNA"/>
</dbReference>
<dbReference type="AlphaFoldDB" id="W3WNP0"/>
<dbReference type="OrthoDB" id="6123450at2759"/>
<dbReference type="SUPFAM" id="SSF48208">
    <property type="entry name" value="Six-hairpin glycosidases"/>
    <property type="match status" value="1"/>
</dbReference>
<evidence type="ECO:0000256" key="9">
    <source>
        <dbReference type="ARBA" id="ARBA00023326"/>
    </source>
</evidence>
<evidence type="ECO:0000256" key="10">
    <source>
        <dbReference type="ARBA" id="ARBA00033442"/>
    </source>
</evidence>
<accession>W3WNP0</accession>
<reference evidence="16" key="1">
    <citation type="journal article" date="2015" name="BMC Genomics">
        <title>Genomic and transcriptomic analysis of the endophytic fungus Pestalotiopsis fici reveals its lifestyle and high potential for synthesis of natural products.</title>
        <authorList>
            <person name="Wang X."/>
            <person name="Zhang X."/>
            <person name="Liu L."/>
            <person name="Xiang M."/>
            <person name="Wang W."/>
            <person name="Sun X."/>
            <person name="Che Y."/>
            <person name="Guo L."/>
            <person name="Liu G."/>
            <person name="Guo L."/>
            <person name="Wang C."/>
            <person name="Yin W.B."/>
            <person name="Stadler M."/>
            <person name="Zhang X."/>
            <person name="Liu X."/>
        </authorList>
    </citation>
    <scope>NUCLEOTIDE SEQUENCE [LARGE SCALE GENOMIC DNA]</scope>
    <source>
        <strain evidence="16">W106-1 / CGMCC3.15140</strain>
    </source>
</reference>
<dbReference type="FunCoup" id="W3WNP0">
    <property type="interactions" value="61"/>
</dbReference>
<dbReference type="KEGG" id="pfy:PFICI_12479"/>
<keyword evidence="7" id="KW-0119">Carbohydrate metabolism</keyword>
<evidence type="ECO:0000259" key="14">
    <source>
        <dbReference type="Pfam" id="PF00723"/>
    </source>
</evidence>
<dbReference type="GO" id="GO:0004339">
    <property type="term" value="F:glucan 1,4-alpha-glucosidase activity"/>
    <property type="evidence" value="ECO:0007669"/>
    <property type="project" value="UniProtKB-EC"/>
</dbReference>
<proteinExistence type="inferred from homology"/>
<protein>
    <recommendedName>
        <fullName evidence="3">glucan 1,4-alpha-glucosidase</fullName>
        <ecNumber evidence="3">3.2.1.3</ecNumber>
    </recommendedName>
    <alternativeName>
        <fullName evidence="11">1,4-alpha-D-glucan glucohydrolase</fullName>
    </alternativeName>
    <alternativeName>
        <fullName evidence="10">Glucan 1,4-alpha-glucosidase</fullName>
    </alternativeName>
</protein>
<feature type="signal peptide" evidence="13">
    <location>
        <begin position="1"/>
        <end position="21"/>
    </location>
</feature>
<dbReference type="HOGENOM" id="CLU_012173_1_0_1"/>
<sequence length="499" mass="53108">MVSAMIKIATTVAAFTAVTVARPSIRQTSTVDAFIDTERPIALQGILNNIGPDGAKVEGASAGIVVASPSTVDPDYFYTWTRDSALTLKTIIDEFIFSGDTTLQTVIDNYVQAQAFLQTVDNPSGSLSDGSGLAEPKFYSNETQFTDAWGRPQRDGPALRAIALIAYSNWLVDNGQQDTATSDVWPIISNDLSYVGQYWNQTTFDLWEEVQGSSFFTTQNQYRSLIEGSALATTLGVTCTGCDQAPQILCFLQSYWNGEFLTANINVNNGRSGHDANTFLGSIAIFDVDASCSSSTFQPCSSKSLSSFKAYIDSFSGVYSINDGVAAGTGIAIGRYPEDTYQGGNPWYLITAGAAEFLYDAVAQWTAQQTLTIDDTSLSFFTTIYSSATAGTYAASDAAFTDILSAVTAYADSFVAVVQQYTPSDGSLAEQFGRDQPASPLSATDLTWSYAAFVTMAQRRAGQYPAGWEGASPAEVPDTCSSSSTPGTYAPAPIASAAA</sequence>